<feature type="signal peptide" evidence="1">
    <location>
        <begin position="1"/>
        <end position="20"/>
    </location>
</feature>
<dbReference type="Gene3D" id="2.60.120.1160">
    <property type="match status" value="1"/>
</dbReference>
<feature type="chain" id="PRO_5034884682" description="Glycoside hydrolase 131 catalytic N-terminal domain-containing protein" evidence="1">
    <location>
        <begin position="21"/>
        <end position="326"/>
    </location>
</feature>
<dbReference type="Proteomes" id="UP000624244">
    <property type="component" value="Unassembled WGS sequence"/>
</dbReference>
<protein>
    <recommendedName>
        <fullName evidence="2">Glycoside hydrolase 131 catalytic N-terminal domain-containing protein</fullName>
    </recommendedName>
</protein>
<evidence type="ECO:0000313" key="3">
    <source>
        <dbReference type="EMBL" id="KAF5846732.1"/>
    </source>
</evidence>
<dbReference type="PANTHER" id="PTHR34612:SF2">
    <property type="entry name" value="GLYCOSIDE HYDROLASE 131 CATALYTIC N-TERMINAL DOMAIN-CONTAINING PROTEIN"/>
    <property type="match status" value="1"/>
</dbReference>
<dbReference type="PANTHER" id="PTHR34612">
    <property type="entry name" value="GH131_N DOMAIN-CONTAINING PROTEIN"/>
    <property type="match status" value="1"/>
</dbReference>
<feature type="domain" description="Glycoside hydrolase 131 catalytic N-terminal" evidence="2">
    <location>
        <begin position="212"/>
        <end position="315"/>
    </location>
</feature>
<name>A0A8H5ZCF0_COCSA</name>
<dbReference type="AlphaFoldDB" id="A0A8H5ZCF0"/>
<evidence type="ECO:0000313" key="4">
    <source>
        <dbReference type="Proteomes" id="UP000624244"/>
    </source>
</evidence>
<dbReference type="InterPro" id="IPR041524">
    <property type="entry name" value="GH131_N"/>
</dbReference>
<dbReference type="EMBL" id="WNKQ01000015">
    <property type="protein sequence ID" value="KAF5846732.1"/>
    <property type="molecule type" value="Genomic_DNA"/>
</dbReference>
<organism evidence="3 4">
    <name type="scientific">Cochliobolus sativus</name>
    <name type="common">Common root rot and spot blotch fungus</name>
    <name type="synonym">Bipolaris sorokiniana</name>
    <dbReference type="NCBI Taxonomy" id="45130"/>
    <lineage>
        <taxon>Eukaryota</taxon>
        <taxon>Fungi</taxon>
        <taxon>Dikarya</taxon>
        <taxon>Ascomycota</taxon>
        <taxon>Pezizomycotina</taxon>
        <taxon>Dothideomycetes</taxon>
        <taxon>Pleosporomycetidae</taxon>
        <taxon>Pleosporales</taxon>
        <taxon>Pleosporineae</taxon>
        <taxon>Pleosporaceae</taxon>
        <taxon>Bipolaris</taxon>
    </lineage>
</organism>
<sequence>MKLIHSSFAGLLIGLPYALSLPLDTLSCPLTFDGRIPQNFTRDTFETVQSPFNPKHVLGQNQTWREVISFPDVEPSIFDQVAGTKPIEVEITDRSVFASSSEGRETALRRAELLVNGKNQTVSGKVTWLFSMRTSPYALNLSHEYLLAFHEAQDFQADFWSLKVGLPMQETLRGPNGTGGGDDLAAYGENIGFIHPDVTESMLKTGSVIYLQGWKWAKKVQTYFMAPFTPDIWHNFGLYLDFDDNQMQIAYSTGEDGLKIVTPLLANNISGKAPTTLGETHWGLQKRPVGANINNFLFEGLQLHGIRERLTIGGILQVRGSLEDCS</sequence>
<keyword evidence="1" id="KW-0732">Signal</keyword>
<evidence type="ECO:0000259" key="2">
    <source>
        <dbReference type="Pfam" id="PF18271"/>
    </source>
</evidence>
<feature type="domain" description="Glycoside hydrolase 131 catalytic N-terminal" evidence="2">
    <location>
        <begin position="31"/>
        <end position="170"/>
    </location>
</feature>
<reference evidence="3" key="1">
    <citation type="submission" date="2019-11" db="EMBL/GenBank/DDBJ databases">
        <title>Bipolaris sorokiniana Genome sequencing.</title>
        <authorList>
            <person name="Wang H."/>
        </authorList>
    </citation>
    <scope>NUCLEOTIDE SEQUENCE</scope>
</reference>
<dbReference type="Pfam" id="PF18271">
    <property type="entry name" value="GH131_N"/>
    <property type="match status" value="2"/>
</dbReference>
<accession>A0A8H5ZCF0</accession>
<proteinExistence type="predicted"/>
<comment type="caution">
    <text evidence="3">The sequence shown here is derived from an EMBL/GenBank/DDBJ whole genome shotgun (WGS) entry which is preliminary data.</text>
</comment>
<evidence type="ECO:0000256" key="1">
    <source>
        <dbReference type="SAM" id="SignalP"/>
    </source>
</evidence>
<gene>
    <name evidence="3" type="ORF">GGP41_004774</name>
</gene>